<dbReference type="OrthoDB" id="190541at2759"/>
<accession>A4RX21</accession>
<proteinExistence type="predicted"/>
<dbReference type="RefSeq" id="XP_001417677.1">
    <property type="nucleotide sequence ID" value="XM_001417640.1"/>
</dbReference>
<dbReference type="CDD" id="cd20251">
    <property type="entry name" value="Complex1_LYR_SF"/>
    <property type="match status" value="1"/>
</dbReference>
<evidence type="ECO:0000313" key="2">
    <source>
        <dbReference type="EMBL" id="ABO95970.1"/>
    </source>
</evidence>
<dbReference type="Proteomes" id="UP000001568">
    <property type="component" value="Chromosome 5"/>
</dbReference>
<gene>
    <name evidence="2" type="ORF">OSTLU_15305</name>
</gene>
<evidence type="ECO:0000259" key="1">
    <source>
        <dbReference type="Pfam" id="PF05347"/>
    </source>
</evidence>
<evidence type="ECO:0000313" key="3">
    <source>
        <dbReference type="Proteomes" id="UP000001568"/>
    </source>
</evidence>
<dbReference type="KEGG" id="olu:OSTLU_15305"/>
<dbReference type="InterPro" id="IPR008011">
    <property type="entry name" value="Complex1_LYR_dom"/>
</dbReference>
<dbReference type="PANTHER" id="PTHR47579:SF3">
    <property type="entry name" value="COMPLEX 1 LYR PROTEIN DOMAIN-CONTAINING PROTEIN"/>
    <property type="match status" value="1"/>
</dbReference>
<dbReference type="Gramene" id="ABO95970">
    <property type="protein sequence ID" value="ABO95970"/>
    <property type="gene ID" value="OSTLU_15305"/>
</dbReference>
<reference evidence="2 3" key="1">
    <citation type="journal article" date="2007" name="Proc. Natl. Acad. Sci. U.S.A.">
        <title>The tiny eukaryote Ostreococcus provides genomic insights into the paradox of plankton speciation.</title>
        <authorList>
            <person name="Palenik B."/>
            <person name="Grimwood J."/>
            <person name="Aerts A."/>
            <person name="Rouze P."/>
            <person name="Salamov A."/>
            <person name="Putnam N."/>
            <person name="Dupont C."/>
            <person name="Jorgensen R."/>
            <person name="Derelle E."/>
            <person name="Rombauts S."/>
            <person name="Zhou K."/>
            <person name="Otillar R."/>
            <person name="Merchant S.S."/>
            <person name="Podell S."/>
            <person name="Gaasterland T."/>
            <person name="Napoli C."/>
            <person name="Gendler K."/>
            <person name="Manuell A."/>
            <person name="Tai V."/>
            <person name="Vallon O."/>
            <person name="Piganeau G."/>
            <person name="Jancek S."/>
            <person name="Heijde M."/>
            <person name="Jabbari K."/>
            <person name="Bowler C."/>
            <person name="Lohr M."/>
            <person name="Robbens S."/>
            <person name="Werner G."/>
            <person name="Dubchak I."/>
            <person name="Pazour G.J."/>
            <person name="Ren Q."/>
            <person name="Paulsen I."/>
            <person name="Delwiche C."/>
            <person name="Schmutz J."/>
            <person name="Rokhsar D."/>
            <person name="Van de Peer Y."/>
            <person name="Moreau H."/>
            <person name="Grigoriev I.V."/>
        </authorList>
    </citation>
    <scope>NUCLEOTIDE SEQUENCE [LARGE SCALE GENOMIC DNA]</scope>
    <source>
        <strain evidence="2 3">CCE9901</strain>
    </source>
</reference>
<dbReference type="eggNOG" id="ENOG502SCWY">
    <property type="taxonomic scope" value="Eukaryota"/>
</dbReference>
<dbReference type="EMBL" id="CP000585">
    <property type="protein sequence ID" value="ABO95970.1"/>
    <property type="molecule type" value="Genomic_DNA"/>
</dbReference>
<dbReference type="OMA" id="TNFMQHE"/>
<dbReference type="PANTHER" id="PTHR47579">
    <property type="entry name" value="COMPLEX 1 LYR PROTEIN"/>
    <property type="match status" value="1"/>
</dbReference>
<sequence length="112" mass="12939">MSRALRRLARAKHDAATNPMGFLLENPLKLYRDCMRLADFLAHKQGHSRDALRATVRAPWRTHRDERDPEKIVALRENAVRGLSNYMMYEASRGAMAGTPAFAKEDEEERRE</sequence>
<name>A4RX21_OSTLU</name>
<protein>
    <recommendedName>
        <fullName evidence="1">Complex 1 LYR protein domain-containing protein</fullName>
    </recommendedName>
</protein>
<feature type="domain" description="Complex 1 LYR protein" evidence="1">
    <location>
        <begin position="27"/>
        <end position="83"/>
    </location>
</feature>
<dbReference type="AlphaFoldDB" id="A4RX21"/>
<dbReference type="GeneID" id="5001969"/>
<keyword evidence="3" id="KW-1185">Reference proteome</keyword>
<dbReference type="Pfam" id="PF05347">
    <property type="entry name" value="Complex1_LYR"/>
    <property type="match status" value="1"/>
</dbReference>
<organism evidence="2 3">
    <name type="scientific">Ostreococcus lucimarinus (strain CCE9901)</name>
    <dbReference type="NCBI Taxonomy" id="436017"/>
    <lineage>
        <taxon>Eukaryota</taxon>
        <taxon>Viridiplantae</taxon>
        <taxon>Chlorophyta</taxon>
        <taxon>Mamiellophyceae</taxon>
        <taxon>Mamiellales</taxon>
        <taxon>Bathycoccaceae</taxon>
        <taxon>Ostreococcus</taxon>
    </lineage>
</organism>
<dbReference type="HOGENOM" id="CLU_2253668_0_0_1"/>